<dbReference type="EMBL" id="JAACJO010000007">
    <property type="protein sequence ID" value="KAF5355955.1"/>
    <property type="molecule type" value="Genomic_DNA"/>
</dbReference>
<feature type="signal peptide" evidence="1">
    <location>
        <begin position="1"/>
        <end position="21"/>
    </location>
</feature>
<evidence type="ECO:0000313" key="2">
    <source>
        <dbReference type="EMBL" id="KAF5355955.1"/>
    </source>
</evidence>
<accession>A0A8H5D9E5</accession>
<protein>
    <submittedName>
        <fullName evidence="2">Uncharacterized protein</fullName>
    </submittedName>
</protein>
<dbReference type="Proteomes" id="UP000559027">
    <property type="component" value="Unassembled WGS sequence"/>
</dbReference>
<reference evidence="2 3" key="1">
    <citation type="journal article" date="2020" name="ISME J.">
        <title>Uncovering the hidden diversity of litter-decomposition mechanisms in mushroom-forming fungi.</title>
        <authorList>
            <person name="Floudas D."/>
            <person name="Bentzer J."/>
            <person name="Ahren D."/>
            <person name="Johansson T."/>
            <person name="Persson P."/>
            <person name="Tunlid A."/>
        </authorList>
    </citation>
    <scope>NUCLEOTIDE SEQUENCE [LARGE SCALE GENOMIC DNA]</scope>
    <source>
        <strain evidence="2 3">CBS 146.42</strain>
    </source>
</reference>
<feature type="chain" id="PRO_5034064016" evidence="1">
    <location>
        <begin position="22"/>
        <end position="244"/>
    </location>
</feature>
<keyword evidence="3" id="KW-1185">Reference proteome</keyword>
<sequence>MSLPLLSGSLFAFFLVPLSYSQTSTEVKIPPRIFIRIPLVWLSLIPDSAHLPPDILPALEAIIEEYVVFDAVTGSPIIFKDELDRAFFLNLYATVQSAVQRSSSDLADNRVICKPYIESHLLALIDSILYPKDKRPNSALMSAHAVCFGWGKLVPWTWETWVDRRCANTESVTAVTLRWLETIDCGAACSNHRTCRLALTRMSENAFSSFAALSWHWLSTFCRERIPINGSYYRRHWTTFAPFS</sequence>
<organism evidence="2 3">
    <name type="scientific">Leucocoprinus leucothites</name>
    <dbReference type="NCBI Taxonomy" id="201217"/>
    <lineage>
        <taxon>Eukaryota</taxon>
        <taxon>Fungi</taxon>
        <taxon>Dikarya</taxon>
        <taxon>Basidiomycota</taxon>
        <taxon>Agaricomycotina</taxon>
        <taxon>Agaricomycetes</taxon>
        <taxon>Agaricomycetidae</taxon>
        <taxon>Agaricales</taxon>
        <taxon>Agaricineae</taxon>
        <taxon>Agaricaceae</taxon>
        <taxon>Leucocoprinus</taxon>
    </lineage>
</organism>
<dbReference type="AlphaFoldDB" id="A0A8H5D9E5"/>
<keyword evidence="1" id="KW-0732">Signal</keyword>
<evidence type="ECO:0000313" key="3">
    <source>
        <dbReference type="Proteomes" id="UP000559027"/>
    </source>
</evidence>
<comment type="caution">
    <text evidence="2">The sequence shown here is derived from an EMBL/GenBank/DDBJ whole genome shotgun (WGS) entry which is preliminary data.</text>
</comment>
<gene>
    <name evidence="2" type="ORF">D9756_003890</name>
</gene>
<evidence type="ECO:0000256" key="1">
    <source>
        <dbReference type="SAM" id="SignalP"/>
    </source>
</evidence>
<name>A0A8H5D9E5_9AGAR</name>
<dbReference type="OrthoDB" id="3233180at2759"/>
<proteinExistence type="predicted"/>